<proteinExistence type="inferred from homology"/>
<evidence type="ECO:0000313" key="16">
    <source>
        <dbReference type="Proteomes" id="UP001151529"/>
    </source>
</evidence>
<keyword evidence="16" id="KW-1185">Reference proteome</keyword>
<evidence type="ECO:0000256" key="10">
    <source>
        <dbReference type="ARBA" id="ARBA00023163"/>
    </source>
</evidence>
<keyword evidence="10" id="KW-0804">Transcription</keyword>
<keyword evidence="5" id="KW-0249">Electron transport</keyword>
<feature type="compositionally biased region" description="Basic and acidic residues" evidence="12">
    <location>
        <begin position="475"/>
        <end position="487"/>
    </location>
</feature>
<evidence type="ECO:0000259" key="14">
    <source>
        <dbReference type="PROSITE" id="PS50863"/>
    </source>
</evidence>
<dbReference type="AlphaFoldDB" id="A0A9Q0TBP8"/>
<feature type="transmembrane region" description="Helical" evidence="13">
    <location>
        <begin position="761"/>
        <end position="783"/>
    </location>
</feature>
<comment type="subcellular location">
    <subcellularLocation>
        <location evidence="2">Membrane</location>
        <topology evidence="2">Single-pass membrane protein</topology>
    </subcellularLocation>
    <subcellularLocation>
        <location evidence="1">Nucleus</location>
    </subcellularLocation>
</comment>
<keyword evidence="6 13" id="KW-1133">Transmembrane helix</keyword>
<dbReference type="EMBL" id="JAPFFL010000008">
    <property type="protein sequence ID" value="KAJ6707765.1"/>
    <property type="molecule type" value="Genomic_DNA"/>
</dbReference>
<reference evidence="15" key="2">
    <citation type="journal article" date="2023" name="Int. J. Mol. Sci.">
        <title>De Novo Assembly and Annotation of 11 Diverse Shrub Willow (Salix) Genomes Reveals Novel Gene Organization in Sex-Linked Regions.</title>
        <authorList>
            <person name="Hyden B."/>
            <person name="Feng K."/>
            <person name="Yates T.B."/>
            <person name="Jawdy S."/>
            <person name="Cereghino C."/>
            <person name="Smart L.B."/>
            <person name="Muchero W."/>
        </authorList>
    </citation>
    <scope>NUCLEOTIDE SEQUENCE [LARGE SCALE GENOMIC DNA]</scope>
    <source>
        <tissue evidence="15">Shoot tip</tissue>
    </source>
</reference>
<evidence type="ECO:0000256" key="3">
    <source>
        <dbReference type="ARBA" id="ARBA00022448"/>
    </source>
</evidence>
<dbReference type="PANTHER" id="PTHR31920:SF147">
    <property type="entry name" value="TF-B3 DOMAIN-CONTAINING PROTEIN"/>
    <property type="match status" value="1"/>
</dbReference>
<evidence type="ECO:0000256" key="12">
    <source>
        <dbReference type="SAM" id="MobiDB-lite"/>
    </source>
</evidence>
<evidence type="ECO:0000256" key="5">
    <source>
        <dbReference type="ARBA" id="ARBA00022982"/>
    </source>
</evidence>
<dbReference type="SUPFAM" id="SSF103441">
    <property type="entry name" value="PetM subunit of the cytochrome b6f complex"/>
    <property type="match status" value="1"/>
</dbReference>
<dbReference type="InterPro" id="IPR012595">
    <property type="entry name" value="PetM_cyt_b6/f_cplx_su7"/>
</dbReference>
<dbReference type="InterPro" id="IPR015300">
    <property type="entry name" value="DNA-bd_pseudobarrel_sf"/>
</dbReference>
<dbReference type="SUPFAM" id="SSF101936">
    <property type="entry name" value="DNA-binding pseudobarrel domain"/>
    <property type="match status" value="2"/>
</dbReference>
<dbReference type="SMART" id="SM01019">
    <property type="entry name" value="B3"/>
    <property type="match status" value="2"/>
</dbReference>
<feature type="domain" description="TF-B3" evidence="14">
    <location>
        <begin position="27"/>
        <end position="120"/>
    </location>
</feature>
<evidence type="ECO:0000256" key="11">
    <source>
        <dbReference type="ARBA" id="ARBA00023242"/>
    </source>
</evidence>
<evidence type="ECO:0000256" key="1">
    <source>
        <dbReference type="ARBA" id="ARBA00004123"/>
    </source>
</evidence>
<keyword evidence="8" id="KW-0238">DNA-binding</keyword>
<dbReference type="GO" id="GO:0009512">
    <property type="term" value="C:cytochrome b6f complex"/>
    <property type="evidence" value="ECO:0007669"/>
    <property type="project" value="InterPro"/>
</dbReference>
<accession>A0A9Q0TBP8</accession>
<feature type="domain" description="TF-B3" evidence="14">
    <location>
        <begin position="519"/>
        <end position="615"/>
    </location>
</feature>
<dbReference type="InterPro" id="IPR003340">
    <property type="entry name" value="B3_DNA-bd"/>
</dbReference>
<keyword evidence="11" id="KW-0539">Nucleus</keyword>
<dbReference type="GO" id="GO:0003677">
    <property type="term" value="F:DNA binding"/>
    <property type="evidence" value="ECO:0007669"/>
    <property type="project" value="UniProtKB-KW"/>
</dbReference>
<comment type="caution">
    <text evidence="15">The sequence shown here is derived from an EMBL/GenBank/DDBJ whole genome shotgun (WGS) entry which is preliminary data.</text>
</comment>
<name>A0A9Q0TBP8_SALVM</name>
<evidence type="ECO:0000256" key="4">
    <source>
        <dbReference type="ARBA" id="ARBA00022692"/>
    </source>
</evidence>
<feature type="region of interest" description="Disordered" evidence="12">
    <location>
        <begin position="457"/>
        <end position="487"/>
    </location>
</feature>
<keyword evidence="7" id="KW-0805">Transcription regulation</keyword>
<keyword evidence="3" id="KW-0813">Transport</keyword>
<organism evidence="15 16">
    <name type="scientific">Salix viminalis</name>
    <name type="common">Common osier</name>
    <name type="synonym">Basket willow</name>
    <dbReference type="NCBI Taxonomy" id="40686"/>
    <lineage>
        <taxon>Eukaryota</taxon>
        <taxon>Viridiplantae</taxon>
        <taxon>Streptophyta</taxon>
        <taxon>Embryophyta</taxon>
        <taxon>Tracheophyta</taxon>
        <taxon>Spermatophyta</taxon>
        <taxon>Magnoliopsida</taxon>
        <taxon>eudicotyledons</taxon>
        <taxon>Gunneridae</taxon>
        <taxon>Pentapetalae</taxon>
        <taxon>rosids</taxon>
        <taxon>fabids</taxon>
        <taxon>Malpighiales</taxon>
        <taxon>Salicaceae</taxon>
        <taxon>Saliceae</taxon>
        <taxon>Salix</taxon>
    </lineage>
</organism>
<gene>
    <name evidence="15" type="ORF">OIU85_028073</name>
</gene>
<dbReference type="OrthoDB" id="843477at2759"/>
<dbReference type="Gene3D" id="2.40.330.10">
    <property type="entry name" value="DNA-binding pseudobarrel domain"/>
    <property type="match status" value="2"/>
</dbReference>
<sequence length="793" mass="88635">MAFKGEANPNGGCNGLFDSLDERPLVHFFKIILPCILDEKKLRIPNMFVRRYGEELSGAAKVTVPSGHAWQIGLTKDQSNIWFDEGWQKFVEHHSISYGYLLLFAYRGCCNFSVLIFDMSACEIPYPCVGSTSAKNTNYGEKHFFNHVENMEDEDSIEISGCKTASPDSCVLKSRDLNGFGSEGKSSKRHNASAEQNLGMKRRRGCNSVQKSQDLKQCGDKKSEEFVKEVDAEIIDLENGRESRNYRRMYRTRRSSLNESNNKVIPLNADKNKSTSKSEDVRIVAGIPARAFTERSRVLRSAKKLEPESPFKVTLDLKQFGDKRSEEFVKEVDAEIIHLEENGRESRKEKLNYRRMYRTRQSSLNESNNKVIPLNADKNKSPSKSEDLRIVAGIPARAFTERSRVLRSAKKLEPESPFKVTLDLKQFGDKRSEQFVKEVDAEIIDLEENGRESRKEKLNYRRMYRTRQSSLNESNNKDKNKSPSKSEDLRIVAGIPARAFTERSRVLRSAKKLEPESPSFKVTLQPYNIHKHLLYVPHGFARRHLVGCPAIIKLEVSNGRYWPVQILQHEHQLVTLTKGWSQFVGENDLVEGDVCTFELVKGNGCALKVTVSRDACGVSPCNLACPPSILSLPYPSALIIFHTKVSISFLSNHISQHLWLGRHHKKQGIVSMATASATFSPAALVAAAVGSPRRKRANVNFIAGLNSFGGLKAHSSVSSLGMSEGTEQSFAKIVSSFRAPAKGKGRSGGALSSTCSDVGEIFRIAAIMNGLVLVGVAVGFVLLRVEAFVEETE</sequence>
<dbReference type="GO" id="GO:0005634">
    <property type="term" value="C:nucleus"/>
    <property type="evidence" value="ECO:0007669"/>
    <property type="project" value="UniProtKB-SubCell"/>
</dbReference>
<evidence type="ECO:0000256" key="2">
    <source>
        <dbReference type="ARBA" id="ARBA00004167"/>
    </source>
</evidence>
<evidence type="ECO:0000313" key="15">
    <source>
        <dbReference type="EMBL" id="KAJ6707765.1"/>
    </source>
</evidence>
<feature type="region of interest" description="Disordered" evidence="12">
    <location>
        <begin position="181"/>
        <end position="211"/>
    </location>
</feature>
<dbReference type="Pfam" id="PF02362">
    <property type="entry name" value="B3"/>
    <property type="match status" value="2"/>
</dbReference>
<evidence type="ECO:0000256" key="6">
    <source>
        <dbReference type="ARBA" id="ARBA00022989"/>
    </source>
</evidence>
<evidence type="ECO:0000256" key="13">
    <source>
        <dbReference type="SAM" id="Phobius"/>
    </source>
</evidence>
<keyword evidence="9 13" id="KW-0472">Membrane</keyword>
<protein>
    <submittedName>
        <fullName evidence="15">B3 DOMAIN-CONTAINING</fullName>
    </submittedName>
</protein>
<evidence type="ECO:0000256" key="7">
    <source>
        <dbReference type="ARBA" id="ARBA00023015"/>
    </source>
</evidence>
<evidence type="ECO:0000256" key="9">
    <source>
        <dbReference type="ARBA" id="ARBA00023136"/>
    </source>
</evidence>
<dbReference type="PROSITE" id="PS50863">
    <property type="entry name" value="B3"/>
    <property type="match status" value="2"/>
</dbReference>
<dbReference type="Pfam" id="PF08041">
    <property type="entry name" value="PetM"/>
    <property type="match status" value="1"/>
</dbReference>
<reference evidence="15" key="1">
    <citation type="submission" date="2022-11" db="EMBL/GenBank/DDBJ databases">
        <authorList>
            <person name="Hyden B.L."/>
            <person name="Feng K."/>
            <person name="Yates T."/>
            <person name="Jawdy S."/>
            <person name="Smart L.B."/>
            <person name="Muchero W."/>
        </authorList>
    </citation>
    <scope>NUCLEOTIDE SEQUENCE</scope>
    <source>
        <tissue evidence="15">Shoot tip</tissue>
    </source>
</reference>
<dbReference type="InterPro" id="IPR050655">
    <property type="entry name" value="Plant_B3_domain"/>
</dbReference>
<evidence type="ECO:0000256" key="8">
    <source>
        <dbReference type="ARBA" id="ARBA00023125"/>
    </source>
</evidence>
<dbReference type="PANTHER" id="PTHR31920">
    <property type="entry name" value="B3 DOMAIN-CONTAINING"/>
    <property type="match status" value="1"/>
</dbReference>
<dbReference type="HAMAP" id="MF_00396">
    <property type="entry name" value="Cytb6_f_PetM"/>
    <property type="match status" value="1"/>
</dbReference>
<dbReference type="CDD" id="cd10017">
    <property type="entry name" value="B3_DNA"/>
    <property type="match status" value="2"/>
</dbReference>
<dbReference type="GO" id="GO:0016020">
    <property type="term" value="C:membrane"/>
    <property type="evidence" value="ECO:0007669"/>
    <property type="project" value="UniProtKB-SubCell"/>
</dbReference>
<keyword evidence="4 13" id="KW-0812">Transmembrane</keyword>
<dbReference type="Proteomes" id="UP001151529">
    <property type="component" value="Chromosome 4"/>
</dbReference>